<keyword evidence="2" id="KW-0808">Transferase</keyword>
<name>A0A6J4MHU4_9ACTN</name>
<keyword evidence="2" id="KW-0032">Aminotransferase</keyword>
<proteinExistence type="predicted"/>
<gene>
    <name evidence="2" type="ORF">AVDCRST_MAG36-2565</name>
</gene>
<reference evidence="2" key="1">
    <citation type="submission" date="2020-02" db="EMBL/GenBank/DDBJ databases">
        <authorList>
            <person name="Meier V. D."/>
        </authorList>
    </citation>
    <scope>NUCLEOTIDE SEQUENCE</scope>
    <source>
        <strain evidence="2">AVDCRST_MAG36</strain>
    </source>
</reference>
<dbReference type="AlphaFoldDB" id="A0A6J4MHU4"/>
<evidence type="ECO:0000313" key="2">
    <source>
        <dbReference type="EMBL" id="CAA9360014.1"/>
    </source>
</evidence>
<feature type="compositionally biased region" description="Basic residues" evidence="1">
    <location>
        <begin position="1"/>
        <end position="15"/>
    </location>
</feature>
<organism evidence="2">
    <name type="scientific">uncultured Nocardioidaceae bacterium</name>
    <dbReference type="NCBI Taxonomy" id="253824"/>
    <lineage>
        <taxon>Bacteria</taxon>
        <taxon>Bacillati</taxon>
        <taxon>Actinomycetota</taxon>
        <taxon>Actinomycetes</taxon>
        <taxon>Propionibacteriales</taxon>
        <taxon>Nocardioidaceae</taxon>
        <taxon>environmental samples</taxon>
    </lineage>
</organism>
<feature type="non-terminal residue" evidence="2">
    <location>
        <position position="109"/>
    </location>
</feature>
<sequence length="109" mass="11130">AGPALRRRGTARRAHLPQPRACGQPGGRRGRGGARDEAAADPHGGAGAGAVADDGVGGVGTAGAHRGRAQRRPSRDGRPRPVRRWRGPLPPGARPGVRAGRGPLDRRPG</sequence>
<feature type="region of interest" description="Disordered" evidence="1">
    <location>
        <begin position="1"/>
        <end position="109"/>
    </location>
</feature>
<protein>
    <submittedName>
        <fullName evidence="2">Transcriptional regulator, GntR family domain / Aspartate aminotransferase</fullName>
        <ecNumber evidence="2">2.6.1.1</ecNumber>
    </submittedName>
</protein>
<dbReference type="GO" id="GO:0004069">
    <property type="term" value="F:L-aspartate:2-oxoglutarate aminotransferase activity"/>
    <property type="evidence" value="ECO:0007669"/>
    <property type="project" value="UniProtKB-EC"/>
</dbReference>
<feature type="non-terminal residue" evidence="2">
    <location>
        <position position="1"/>
    </location>
</feature>
<dbReference type="EMBL" id="CADCUH010000167">
    <property type="protein sequence ID" value="CAA9360014.1"/>
    <property type="molecule type" value="Genomic_DNA"/>
</dbReference>
<evidence type="ECO:0000256" key="1">
    <source>
        <dbReference type="SAM" id="MobiDB-lite"/>
    </source>
</evidence>
<dbReference type="EC" id="2.6.1.1" evidence="2"/>
<accession>A0A6J4MHU4</accession>